<protein>
    <submittedName>
        <fullName evidence="2">DUF1694 domain-containing protein</fullName>
    </submittedName>
</protein>
<dbReference type="OrthoDB" id="95278at2"/>
<feature type="compositionally biased region" description="Basic and acidic residues" evidence="1">
    <location>
        <begin position="124"/>
        <end position="136"/>
    </location>
</feature>
<dbReference type="Pfam" id="PF07997">
    <property type="entry name" value="DUF1694"/>
    <property type="match status" value="1"/>
</dbReference>
<dbReference type="InterPro" id="IPR012543">
    <property type="entry name" value="DUF1694"/>
</dbReference>
<feature type="region of interest" description="Disordered" evidence="1">
    <location>
        <begin position="124"/>
        <end position="147"/>
    </location>
</feature>
<keyword evidence="3" id="KW-1185">Reference proteome</keyword>
<name>A0A2N0Z6L1_9BACI</name>
<dbReference type="EMBL" id="PISE01000007">
    <property type="protein sequence ID" value="PKG25140.1"/>
    <property type="molecule type" value="Genomic_DNA"/>
</dbReference>
<reference evidence="2 3" key="1">
    <citation type="journal article" date="2003" name="Int. J. Syst. Evol. Microbiol.">
        <title>Bacillus nealsonii sp. nov., isolated from a spacecraft-assembly facility, whose spores are gamma-radiation resistant.</title>
        <authorList>
            <person name="Venkateswaran K."/>
            <person name="Kempf M."/>
            <person name="Chen F."/>
            <person name="Satomi M."/>
            <person name="Nicholson W."/>
            <person name="Kern R."/>
        </authorList>
    </citation>
    <scope>NUCLEOTIDE SEQUENCE [LARGE SCALE GENOMIC DNA]</scope>
    <source>
        <strain evidence="2 3">FO-92</strain>
    </source>
</reference>
<dbReference type="InterPro" id="IPR029064">
    <property type="entry name" value="Ribosomal_eL30-like_sf"/>
</dbReference>
<dbReference type="Gene3D" id="3.30.1330.30">
    <property type="match status" value="1"/>
</dbReference>
<comment type="caution">
    <text evidence="2">The sequence shown here is derived from an EMBL/GenBank/DDBJ whole genome shotgun (WGS) entry which is preliminary data.</text>
</comment>
<proteinExistence type="predicted"/>
<dbReference type="AlphaFoldDB" id="A0A2N0Z6L1"/>
<dbReference type="SUPFAM" id="SSF160515">
    <property type="entry name" value="YueI-like"/>
    <property type="match status" value="1"/>
</dbReference>
<evidence type="ECO:0000256" key="1">
    <source>
        <dbReference type="SAM" id="MobiDB-lite"/>
    </source>
</evidence>
<dbReference type="Proteomes" id="UP000233375">
    <property type="component" value="Unassembled WGS sequence"/>
</dbReference>
<dbReference type="PIRSF" id="PIRSF034303">
    <property type="entry name" value="DUF1694"/>
    <property type="match status" value="1"/>
</dbReference>
<evidence type="ECO:0000313" key="2">
    <source>
        <dbReference type="EMBL" id="PKG25140.1"/>
    </source>
</evidence>
<dbReference type="RefSeq" id="WP_101175627.1">
    <property type="nucleotide sequence ID" value="NZ_PISE01000007.1"/>
</dbReference>
<accession>A0A2N0Z6L1</accession>
<evidence type="ECO:0000313" key="3">
    <source>
        <dbReference type="Proteomes" id="UP000233375"/>
    </source>
</evidence>
<gene>
    <name evidence="2" type="ORF">CWS01_03310</name>
</gene>
<sequence length="147" mass="16792">MSNPNVDDYIKQGVYGAKETKPEERREFLGTLRERVVIALKQSQVLEDCVYEEVENAIKSSIGAKLYLNGHLDYAYLSKYIKVANTYKMEYTMVTNKDYVSEIGLLVAYGHAIEKAEIFVSKNKETEDQQQTEKKGLFSSLGSLFKK</sequence>
<organism evidence="2 3">
    <name type="scientific">Niallia nealsonii</name>
    <dbReference type="NCBI Taxonomy" id="115979"/>
    <lineage>
        <taxon>Bacteria</taxon>
        <taxon>Bacillati</taxon>
        <taxon>Bacillota</taxon>
        <taxon>Bacilli</taxon>
        <taxon>Bacillales</taxon>
        <taxon>Bacillaceae</taxon>
        <taxon>Niallia</taxon>
    </lineage>
</organism>